<name>A0A1E2USS5_9GAMM</name>
<evidence type="ECO:0000313" key="6">
    <source>
        <dbReference type="Proteomes" id="UP000094849"/>
    </source>
</evidence>
<dbReference type="RefSeq" id="WP_069005805.1">
    <property type="nucleotide sequence ID" value="NZ_LVJW01000003.1"/>
</dbReference>
<dbReference type="PANTHER" id="PTHR12510">
    <property type="entry name" value="TROPONIN C-AKIN-1 PROTEIN"/>
    <property type="match status" value="1"/>
</dbReference>
<evidence type="ECO:0000256" key="2">
    <source>
        <dbReference type="PIRSR" id="PIRSR639126-1"/>
    </source>
</evidence>
<dbReference type="AlphaFoldDB" id="A0A1E2USS5"/>
<dbReference type="GO" id="GO:0061929">
    <property type="term" value="F:gamma-glutamylaminecyclotransferase activity"/>
    <property type="evidence" value="ECO:0007669"/>
    <property type="project" value="InterPro"/>
</dbReference>
<dbReference type="InterPro" id="IPR036568">
    <property type="entry name" value="GGCT-like_sf"/>
</dbReference>
<sequence length="125" mass="14532">MKSTSRVFVYGTLRRTQVNHDLLNSATYLGDHKTQSVYKMFHLGGYPGVVKSGSTSISGEVYVVDALTMSHLDRLEGYPHAYTRELIPTPWGQAWIYLYRGSLRGRQIIQTGRWHDEINWRRWSR</sequence>
<organism evidence="5 6">
    <name type="scientific">Candidatus Thiodiazotropha endoloripes</name>
    <dbReference type="NCBI Taxonomy" id="1818881"/>
    <lineage>
        <taxon>Bacteria</taxon>
        <taxon>Pseudomonadati</taxon>
        <taxon>Pseudomonadota</taxon>
        <taxon>Gammaproteobacteria</taxon>
        <taxon>Chromatiales</taxon>
        <taxon>Sedimenticolaceae</taxon>
        <taxon>Candidatus Thiodiazotropha</taxon>
    </lineage>
</organism>
<evidence type="ECO:0000256" key="1">
    <source>
        <dbReference type="ARBA" id="ARBA00008861"/>
    </source>
</evidence>
<evidence type="ECO:0000313" key="5">
    <source>
        <dbReference type="EMBL" id="ODB97817.1"/>
    </source>
</evidence>
<gene>
    <name evidence="5" type="ORF">A3196_14265</name>
</gene>
<dbReference type="PANTHER" id="PTHR12510:SF4">
    <property type="entry name" value="GAMMA-GLUTAMYLAMINECYCLOTRANSFERASE"/>
    <property type="match status" value="1"/>
</dbReference>
<protein>
    <recommendedName>
        <fullName evidence="3">Gamma-glutamylcyclotransferase family protein</fullName>
    </recommendedName>
</protein>
<dbReference type="InterPro" id="IPR009288">
    <property type="entry name" value="AIG2-like_dom"/>
</dbReference>
<accession>A0A1E2USS5</accession>
<comment type="caution">
    <text evidence="5">The sequence shown here is derived from an EMBL/GenBank/DDBJ whole genome shotgun (WGS) entry which is preliminary data.</text>
</comment>
<keyword evidence="6" id="KW-1185">Reference proteome</keyword>
<reference evidence="5 6" key="1">
    <citation type="submission" date="2016-03" db="EMBL/GenBank/DDBJ databases">
        <title>Chemosynthetic sulphur-oxidizing symbionts of marine invertebrate animals are capable of nitrogen fixation.</title>
        <authorList>
            <person name="Petersen J.M."/>
            <person name="Kemper A."/>
            <person name="Gruber-Vodicka H."/>
            <person name="Cardini U."/>
            <person name="Geest Mvander."/>
            <person name="Kleiner M."/>
            <person name="Bulgheresi S."/>
            <person name="Fussmann M."/>
            <person name="Herbold C."/>
            <person name="Seah B.K.B."/>
            <person name="Antony C.Paul."/>
            <person name="Liu D."/>
            <person name="Belitz A."/>
            <person name="Weber M."/>
        </authorList>
    </citation>
    <scope>NUCLEOTIDE SEQUENCE [LARGE SCALE GENOMIC DNA]</scope>
    <source>
        <strain evidence="5">G_D</strain>
    </source>
</reference>
<dbReference type="Proteomes" id="UP000094849">
    <property type="component" value="Unassembled WGS sequence"/>
</dbReference>
<feature type="domain" description="Gamma-glutamylcyclotransferase AIG2-like" evidence="4">
    <location>
        <begin position="7"/>
        <end position="115"/>
    </location>
</feature>
<dbReference type="STRING" id="1818881.A3196_14265"/>
<dbReference type="InterPro" id="IPR013024">
    <property type="entry name" value="GGCT-like"/>
</dbReference>
<dbReference type="InterPro" id="IPR039126">
    <property type="entry name" value="GGACT"/>
</dbReference>
<evidence type="ECO:0000259" key="4">
    <source>
        <dbReference type="Pfam" id="PF06094"/>
    </source>
</evidence>
<dbReference type="SUPFAM" id="SSF110857">
    <property type="entry name" value="Gamma-glutamyl cyclotransferase-like"/>
    <property type="match status" value="1"/>
</dbReference>
<comment type="similarity">
    <text evidence="1 3">Belongs to the gamma-glutamylcyclotransferase family.</text>
</comment>
<dbReference type="Pfam" id="PF06094">
    <property type="entry name" value="GGACT"/>
    <property type="match status" value="1"/>
</dbReference>
<proteinExistence type="inferred from homology"/>
<dbReference type="CDD" id="cd06661">
    <property type="entry name" value="GGCT_like"/>
    <property type="match status" value="1"/>
</dbReference>
<dbReference type="GO" id="GO:0005829">
    <property type="term" value="C:cytosol"/>
    <property type="evidence" value="ECO:0007669"/>
    <property type="project" value="TreeGrafter"/>
</dbReference>
<dbReference type="EMBL" id="LVJZ01000003">
    <property type="protein sequence ID" value="ODB97817.1"/>
    <property type="molecule type" value="Genomic_DNA"/>
</dbReference>
<dbReference type="OrthoDB" id="482277at2"/>
<feature type="active site" description="Proton acceptor" evidence="2">
    <location>
        <position position="76"/>
    </location>
</feature>
<dbReference type="Gene3D" id="3.10.490.10">
    <property type="entry name" value="Gamma-glutamyl cyclotransferase-like"/>
    <property type="match status" value="1"/>
</dbReference>
<evidence type="ECO:0000256" key="3">
    <source>
        <dbReference type="RuleBase" id="RU367036"/>
    </source>
</evidence>